<evidence type="ECO:0000256" key="3">
    <source>
        <dbReference type="ARBA" id="ARBA00022475"/>
    </source>
</evidence>
<dbReference type="GO" id="GO:0022857">
    <property type="term" value="F:transmembrane transporter activity"/>
    <property type="evidence" value="ECO:0007669"/>
    <property type="project" value="TreeGrafter"/>
</dbReference>
<feature type="transmembrane region" description="Helical" evidence="9">
    <location>
        <begin position="21"/>
        <end position="40"/>
    </location>
</feature>
<keyword evidence="7 9" id="KW-0472">Membrane</keyword>
<dbReference type="Pfam" id="PF04290">
    <property type="entry name" value="DctQ"/>
    <property type="match status" value="1"/>
</dbReference>
<dbReference type="InterPro" id="IPR007387">
    <property type="entry name" value="TRAP_DctQ"/>
</dbReference>
<dbReference type="AlphaFoldDB" id="A0A1M6A6V6"/>
<evidence type="ECO:0000313" key="12">
    <source>
        <dbReference type="Proteomes" id="UP000183954"/>
    </source>
</evidence>
<proteinExistence type="inferred from homology"/>
<feature type="transmembrane region" description="Helical" evidence="9">
    <location>
        <begin position="130"/>
        <end position="150"/>
    </location>
</feature>
<evidence type="ECO:0000256" key="8">
    <source>
        <dbReference type="ARBA" id="ARBA00038436"/>
    </source>
</evidence>
<sequence length="170" mass="18442">MKQLSHLVKKVSSILDRLAGLCFFSVMLLIVANIVLRTVFNQPILGTYELVGFLTGMGVALALAHCAFQDGHIAVSFIMERLPRKTQSIAAVLVNTASSILWAAAAWSLGKFGQTMKIKGLVSPSAEIPVYPFIYLVAFGLVGLCLVLLFKSLVSFREVLGIDTAKKVTR</sequence>
<accession>A0A1M6A6V6</accession>
<keyword evidence="6 9" id="KW-1133">Transmembrane helix</keyword>
<keyword evidence="4" id="KW-0997">Cell inner membrane</keyword>
<evidence type="ECO:0000256" key="4">
    <source>
        <dbReference type="ARBA" id="ARBA00022519"/>
    </source>
</evidence>
<evidence type="ECO:0000256" key="2">
    <source>
        <dbReference type="ARBA" id="ARBA00022448"/>
    </source>
</evidence>
<gene>
    <name evidence="11" type="ORF">SAMN02746098_03914</name>
</gene>
<dbReference type="GO" id="GO:0005886">
    <property type="term" value="C:plasma membrane"/>
    <property type="evidence" value="ECO:0007669"/>
    <property type="project" value="UniProtKB-SubCell"/>
</dbReference>
<name>A0A1M6A6V6_9FIRM</name>
<evidence type="ECO:0000313" key="11">
    <source>
        <dbReference type="EMBL" id="SHI32234.1"/>
    </source>
</evidence>
<evidence type="ECO:0000256" key="5">
    <source>
        <dbReference type="ARBA" id="ARBA00022692"/>
    </source>
</evidence>
<keyword evidence="5 9" id="KW-0812">Transmembrane</keyword>
<evidence type="ECO:0000259" key="10">
    <source>
        <dbReference type="Pfam" id="PF04290"/>
    </source>
</evidence>
<keyword evidence="2" id="KW-0813">Transport</keyword>
<feature type="transmembrane region" description="Helical" evidence="9">
    <location>
        <begin position="89"/>
        <end position="110"/>
    </location>
</feature>
<keyword evidence="12" id="KW-1185">Reference proteome</keyword>
<dbReference type="RefSeq" id="WP_073031440.1">
    <property type="nucleotide sequence ID" value="NZ_FQXJ01000016.1"/>
</dbReference>
<evidence type="ECO:0000256" key="1">
    <source>
        <dbReference type="ARBA" id="ARBA00004429"/>
    </source>
</evidence>
<dbReference type="PANTHER" id="PTHR35011">
    <property type="entry name" value="2,3-DIKETO-L-GULONATE TRAP TRANSPORTER SMALL PERMEASE PROTEIN YIAM"/>
    <property type="match status" value="1"/>
</dbReference>
<dbReference type="EMBL" id="FQXJ01000016">
    <property type="protein sequence ID" value="SHI32234.1"/>
    <property type="molecule type" value="Genomic_DNA"/>
</dbReference>
<keyword evidence="3" id="KW-1003">Cell membrane</keyword>
<evidence type="ECO:0000256" key="9">
    <source>
        <dbReference type="SAM" id="Phobius"/>
    </source>
</evidence>
<organism evidence="11 12">
    <name type="scientific">Desulfosporosinus lacus DSM 15449</name>
    <dbReference type="NCBI Taxonomy" id="1121420"/>
    <lineage>
        <taxon>Bacteria</taxon>
        <taxon>Bacillati</taxon>
        <taxon>Bacillota</taxon>
        <taxon>Clostridia</taxon>
        <taxon>Eubacteriales</taxon>
        <taxon>Desulfitobacteriaceae</taxon>
        <taxon>Desulfosporosinus</taxon>
    </lineage>
</organism>
<dbReference type="STRING" id="1121420.SAMN02746098_03914"/>
<protein>
    <submittedName>
        <fullName evidence="11">TRAP-type C4-dicarboxylate transport system, small permease component</fullName>
    </submittedName>
</protein>
<dbReference type="PANTHER" id="PTHR35011:SF10">
    <property type="entry name" value="TRAP TRANSPORTER SMALL PERMEASE PROTEIN"/>
    <property type="match status" value="1"/>
</dbReference>
<evidence type="ECO:0000256" key="7">
    <source>
        <dbReference type="ARBA" id="ARBA00023136"/>
    </source>
</evidence>
<feature type="transmembrane region" description="Helical" evidence="9">
    <location>
        <begin position="46"/>
        <end position="68"/>
    </location>
</feature>
<dbReference type="Proteomes" id="UP000183954">
    <property type="component" value="Unassembled WGS sequence"/>
</dbReference>
<evidence type="ECO:0000256" key="6">
    <source>
        <dbReference type="ARBA" id="ARBA00022989"/>
    </source>
</evidence>
<reference evidence="12" key="1">
    <citation type="submission" date="2016-11" db="EMBL/GenBank/DDBJ databases">
        <authorList>
            <person name="Varghese N."/>
            <person name="Submissions S."/>
        </authorList>
    </citation>
    <scope>NUCLEOTIDE SEQUENCE [LARGE SCALE GENOMIC DNA]</scope>
    <source>
        <strain evidence="12">DSM 15449</strain>
    </source>
</reference>
<dbReference type="InterPro" id="IPR055348">
    <property type="entry name" value="DctQ"/>
</dbReference>
<comment type="subcellular location">
    <subcellularLocation>
        <location evidence="1">Cell inner membrane</location>
        <topology evidence="1">Multi-pass membrane protein</topology>
    </subcellularLocation>
</comment>
<dbReference type="GO" id="GO:0015740">
    <property type="term" value="P:C4-dicarboxylate transport"/>
    <property type="evidence" value="ECO:0007669"/>
    <property type="project" value="TreeGrafter"/>
</dbReference>
<comment type="similarity">
    <text evidence="8">Belongs to the TRAP transporter small permease family.</text>
</comment>
<feature type="domain" description="Tripartite ATP-independent periplasmic transporters DctQ component" evidence="10">
    <location>
        <begin position="27"/>
        <end position="151"/>
    </location>
</feature>